<dbReference type="OrthoDB" id="9787787at2"/>
<dbReference type="Proteomes" id="UP000285349">
    <property type="component" value="Unassembled WGS sequence"/>
</dbReference>
<evidence type="ECO:0000313" key="2">
    <source>
        <dbReference type="EMBL" id="RON41396.1"/>
    </source>
</evidence>
<dbReference type="Gene3D" id="2.10.109.10">
    <property type="entry name" value="Umud Fragment, subunit A"/>
    <property type="match status" value="1"/>
</dbReference>
<feature type="domain" description="Peptidase S24/S26A/S26B/S26C" evidence="1">
    <location>
        <begin position="1"/>
        <end position="109"/>
    </location>
</feature>
<dbReference type="InterPro" id="IPR039418">
    <property type="entry name" value="LexA-like"/>
</dbReference>
<dbReference type="SUPFAM" id="SSF51306">
    <property type="entry name" value="LexA/Signal peptidase"/>
    <property type="match status" value="1"/>
</dbReference>
<dbReference type="RefSeq" id="WP_123514143.1">
    <property type="nucleotide sequence ID" value="NZ_MOBQ01000033.1"/>
</dbReference>
<proteinExistence type="predicted"/>
<dbReference type="Pfam" id="PF00717">
    <property type="entry name" value="Peptidase_S24"/>
    <property type="match status" value="1"/>
</dbReference>
<protein>
    <submittedName>
        <fullName evidence="2">Peptidase S24</fullName>
    </submittedName>
</protein>
<evidence type="ECO:0000313" key="3">
    <source>
        <dbReference type="Proteomes" id="UP000285349"/>
    </source>
</evidence>
<accession>A0A423JUL4</accession>
<dbReference type="CDD" id="cd06529">
    <property type="entry name" value="S24_LexA-like"/>
    <property type="match status" value="1"/>
</dbReference>
<dbReference type="AlphaFoldDB" id="A0A423JUL4"/>
<dbReference type="EMBL" id="MOBQ01000033">
    <property type="protein sequence ID" value="RON41396.1"/>
    <property type="molecule type" value="Genomic_DNA"/>
</dbReference>
<sequence length="120" mass="13322">MGFPNPAQDHLERQISLDDLLGLREPSVFLFKMASDAMAEAGIFKNDICVVDRAINPAHGHIVQASVNGEPVCRRLWRTCGEMKLLAESPKGLARYILEGDELIVFGVVTYSVRCHEPKT</sequence>
<reference evidence="2 3" key="1">
    <citation type="submission" date="2016-10" db="EMBL/GenBank/DDBJ databases">
        <title>Comparative genome analysis of multiple Pseudomonas spp. focuses on biocontrol and plant growth promoting traits.</title>
        <authorList>
            <person name="Tao X.-Y."/>
            <person name="Taylor C.G."/>
        </authorList>
    </citation>
    <scope>NUCLEOTIDE SEQUENCE [LARGE SCALE GENOMIC DNA]</scope>
    <source>
        <strain evidence="2 3">37A10</strain>
    </source>
</reference>
<dbReference type="InterPro" id="IPR015927">
    <property type="entry name" value="Peptidase_S24_S26A/B/C"/>
</dbReference>
<evidence type="ECO:0000259" key="1">
    <source>
        <dbReference type="Pfam" id="PF00717"/>
    </source>
</evidence>
<gene>
    <name evidence="2" type="ORF">BK666_24635</name>
</gene>
<dbReference type="InterPro" id="IPR036286">
    <property type="entry name" value="LexA/Signal_pep-like_sf"/>
</dbReference>
<comment type="caution">
    <text evidence="2">The sequence shown here is derived from an EMBL/GenBank/DDBJ whole genome shotgun (WGS) entry which is preliminary data.</text>
</comment>
<name>A0A423JUL4_9PSED</name>
<organism evidence="2 3">
    <name type="scientific">Pseudomonas frederiksbergensis</name>
    <dbReference type="NCBI Taxonomy" id="104087"/>
    <lineage>
        <taxon>Bacteria</taxon>
        <taxon>Pseudomonadati</taxon>
        <taxon>Pseudomonadota</taxon>
        <taxon>Gammaproteobacteria</taxon>
        <taxon>Pseudomonadales</taxon>
        <taxon>Pseudomonadaceae</taxon>
        <taxon>Pseudomonas</taxon>
    </lineage>
</organism>